<proteinExistence type="predicted"/>
<organism evidence="1 2">
    <name type="scientific">Smallanthus sonchifolius</name>
    <dbReference type="NCBI Taxonomy" id="185202"/>
    <lineage>
        <taxon>Eukaryota</taxon>
        <taxon>Viridiplantae</taxon>
        <taxon>Streptophyta</taxon>
        <taxon>Embryophyta</taxon>
        <taxon>Tracheophyta</taxon>
        <taxon>Spermatophyta</taxon>
        <taxon>Magnoliopsida</taxon>
        <taxon>eudicotyledons</taxon>
        <taxon>Gunneridae</taxon>
        <taxon>Pentapetalae</taxon>
        <taxon>asterids</taxon>
        <taxon>campanulids</taxon>
        <taxon>Asterales</taxon>
        <taxon>Asteraceae</taxon>
        <taxon>Asteroideae</taxon>
        <taxon>Heliantheae alliance</taxon>
        <taxon>Millerieae</taxon>
        <taxon>Smallanthus</taxon>
    </lineage>
</organism>
<accession>A0ACB9AWR1</accession>
<reference evidence="1 2" key="2">
    <citation type="journal article" date="2022" name="Mol. Ecol. Resour.">
        <title>The genomes of chicory, endive, great burdock and yacon provide insights into Asteraceae paleo-polyploidization history and plant inulin production.</title>
        <authorList>
            <person name="Fan W."/>
            <person name="Wang S."/>
            <person name="Wang H."/>
            <person name="Wang A."/>
            <person name="Jiang F."/>
            <person name="Liu H."/>
            <person name="Zhao H."/>
            <person name="Xu D."/>
            <person name="Zhang Y."/>
        </authorList>
    </citation>
    <scope>NUCLEOTIDE SEQUENCE [LARGE SCALE GENOMIC DNA]</scope>
    <source>
        <strain evidence="2">cv. Yunnan</strain>
        <tissue evidence="1">Leaves</tissue>
    </source>
</reference>
<gene>
    <name evidence="1" type="ORF">L1987_72665</name>
</gene>
<dbReference type="Proteomes" id="UP001056120">
    <property type="component" value="Linkage Group LG24"/>
</dbReference>
<reference evidence="2" key="1">
    <citation type="journal article" date="2022" name="Mol. Ecol. Resour.">
        <title>The genomes of chicory, endive, great burdock and yacon provide insights into Asteraceae palaeo-polyploidization history and plant inulin production.</title>
        <authorList>
            <person name="Fan W."/>
            <person name="Wang S."/>
            <person name="Wang H."/>
            <person name="Wang A."/>
            <person name="Jiang F."/>
            <person name="Liu H."/>
            <person name="Zhao H."/>
            <person name="Xu D."/>
            <person name="Zhang Y."/>
        </authorList>
    </citation>
    <scope>NUCLEOTIDE SEQUENCE [LARGE SCALE GENOMIC DNA]</scope>
    <source>
        <strain evidence="2">cv. Yunnan</strain>
    </source>
</reference>
<evidence type="ECO:0000313" key="2">
    <source>
        <dbReference type="Proteomes" id="UP001056120"/>
    </source>
</evidence>
<evidence type="ECO:0000313" key="1">
    <source>
        <dbReference type="EMBL" id="KAI3714075.1"/>
    </source>
</evidence>
<dbReference type="EMBL" id="CM042041">
    <property type="protein sequence ID" value="KAI3714075.1"/>
    <property type="molecule type" value="Genomic_DNA"/>
</dbReference>
<sequence length="101" mass="11588">MFPLHLLAGQRWYDVGLMQALLVGKGEFLWVGFEFVGWFGGDQSYSCCWKLGYSLCMQSPWTFFVLGRRSVLSITGLIVVLRFSGPFGYELNFEDENIEKT</sequence>
<keyword evidence="2" id="KW-1185">Reference proteome</keyword>
<name>A0ACB9AWR1_9ASTR</name>
<comment type="caution">
    <text evidence="1">The sequence shown here is derived from an EMBL/GenBank/DDBJ whole genome shotgun (WGS) entry which is preliminary data.</text>
</comment>
<protein>
    <submittedName>
        <fullName evidence="1">Uncharacterized protein</fullName>
    </submittedName>
</protein>